<dbReference type="Pfam" id="PF20154">
    <property type="entry name" value="LNT_N"/>
    <property type="match status" value="1"/>
</dbReference>
<dbReference type="STRING" id="392333.SAMN05660860_02873"/>
<keyword evidence="11" id="KW-0449">Lipoprotein</keyword>
<keyword evidence="8 9" id="KW-0012">Acyltransferase</keyword>
<reference evidence="11 12" key="1">
    <citation type="submission" date="2016-10" db="EMBL/GenBank/DDBJ databases">
        <authorList>
            <person name="de Groot N.N."/>
        </authorList>
    </citation>
    <scope>NUCLEOTIDE SEQUENCE [LARGE SCALE GENOMIC DNA]</scope>
    <source>
        <strain evidence="11 12">DSM 17813</strain>
    </source>
</reference>
<sequence length="508" mass="56286">MISLRVDRTTAFAVLSGLLLALAFPRPDLAELAWVALVPLLLVMEKRPFRSGFTAGVAFFATVLYWLNIVMTTYGGLHPVLSMVAYLLLVLYLALFFGAATWAASRLHEKLGYPLVLTMPVLWVALEFLRSFLFTGFPWASLGYALQSRLVLIQSADLFGVYGLSFLLILSNVVLAEGIRWLRRSRGVPGVAALVFALLFGGNIVYGLWRLDPAQDERERRMQVSLIQGNIDQGVKWDPAYQEETVRIYRDLSLHAHQGENPDLIIWPEAATPFYFQDPNPLSQQVRQVAQETNTYLLFGSPAYEVVNRQYQYLNSAFLLSPAGEVLGRSDKVHLVPFGEYVPLKRFLPFVDKLVVGIGDFSPGTVSPLPLDGANLGILVCYEAIFPGLARDFVRQGSDLLINITNDAWFGRSSAPYQHLAMSRFRAVENRIWLARAANTGISAYVTPTGRVLEATPLFESAAVTAQVGLGAAESLYRRIGDTVPTIFLGISVFWLARTGRRMGAGEA</sequence>
<feature type="transmembrane region" description="Helical" evidence="9">
    <location>
        <begin position="122"/>
        <end position="146"/>
    </location>
</feature>
<evidence type="ECO:0000256" key="3">
    <source>
        <dbReference type="ARBA" id="ARBA00022475"/>
    </source>
</evidence>
<dbReference type="GO" id="GO:0005886">
    <property type="term" value="C:plasma membrane"/>
    <property type="evidence" value="ECO:0007669"/>
    <property type="project" value="UniProtKB-SubCell"/>
</dbReference>
<dbReference type="Gene3D" id="3.60.110.10">
    <property type="entry name" value="Carbon-nitrogen hydrolase"/>
    <property type="match status" value="1"/>
</dbReference>
<dbReference type="GO" id="GO:0042158">
    <property type="term" value="P:lipoprotein biosynthetic process"/>
    <property type="evidence" value="ECO:0007669"/>
    <property type="project" value="UniProtKB-UniRule"/>
</dbReference>
<comment type="function">
    <text evidence="9">Catalyzes the phospholipid dependent N-acylation of the N-terminal cysteine of apolipoprotein, the last step in lipoprotein maturation.</text>
</comment>
<dbReference type="InterPro" id="IPR003010">
    <property type="entry name" value="C-N_Hydrolase"/>
</dbReference>
<dbReference type="Pfam" id="PF00795">
    <property type="entry name" value="CN_hydrolase"/>
    <property type="match status" value="1"/>
</dbReference>
<evidence type="ECO:0000256" key="4">
    <source>
        <dbReference type="ARBA" id="ARBA00022679"/>
    </source>
</evidence>
<dbReference type="EMBL" id="FNGU01000008">
    <property type="protein sequence ID" value="SDM63330.1"/>
    <property type="molecule type" value="Genomic_DNA"/>
</dbReference>
<feature type="domain" description="CN hydrolase" evidence="10">
    <location>
        <begin position="227"/>
        <end position="470"/>
    </location>
</feature>
<protein>
    <recommendedName>
        <fullName evidence="9">Apolipoprotein N-acyltransferase</fullName>
        <shortName evidence="9">ALP N-acyltransferase</shortName>
        <ecNumber evidence="9">2.3.1.269</ecNumber>
    </recommendedName>
</protein>
<dbReference type="OrthoDB" id="9804277at2"/>
<gene>
    <name evidence="9" type="primary">lnt</name>
    <name evidence="11" type="ORF">SAMN05660860_02873</name>
</gene>
<comment type="subcellular location">
    <subcellularLocation>
        <location evidence="1 9">Cell membrane</location>
        <topology evidence="1 9">Multi-pass membrane protein</topology>
    </subcellularLocation>
</comment>
<organism evidence="11 12">
    <name type="scientific">Geoalkalibacter ferrihydriticus</name>
    <dbReference type="NCBI Taxonomy" id="392333"/>
    <lineage>
        <taxon>Bacteria</taxon>
        <taxon>Pseudomonadati</taxon>
        <taxon>Thermodesulfobacteriota</taxon>
        <taxon>Desulfuromonadia</taxon>
        <taxon>Desulfuromonadales</taxon>
        <taxon>Geoalkalibacteraceae</taxon>
        <taxon>Geoalkalibacter</taxon>
    </lineage>
</organism>
<evidence type="ECO:0000256" key="8">
    <source>
        <dbReference type="ARBA" id="ARBA00023315"/>
    </source>
</evidence>
<dbReference type="EC" id="2.3.1.269" evidence="9"/>
<dbReference type="RefSeq" id="WP_074669586.1">
    <property type="nucleotide sequence ID" value="NZ_FNGU01000008.1"/>
</dbReference>
<feature type="transmembrane region" description="Helical" evidence="9">
    <location>
        <begin position="80"/>
        <end position="102"/>
    </location>
</feature>
<dbReference type="CDD" id="cd07571">
    <property type="entry name" value="ALP_N-acyl_transferase"/>
    <property type="match status" value="1"/>
</dbReference>
<dbReference type="PANTHER" id="PTHR38686:SF1">
    <property type="entry name" value="APOLIPOPROTEIN N-ACYLTRANSFERASE"/>
    <property type="match status" value="1"/>
</dbReference>
<dbReference type="InterPro" id="IPR036526">
    <property type="entry name" value="C-N_Hydrolase_sf"/>
</dbReference>
<dbReference type="HAMAP" id="MF_01148">
    <property type="entry name" value="Lnt"/>
    <property type="match status" value="1"/>
</dbReference>
<comment type="similarity">
    <text evidence="2 9">Belongs to the CN hydrolase family. Apolipoprotein N-acyltransferase subfamily.</text>
</comment>
<dbReference type="UniPathway" id="UPA00666"/>
<keyword evidence="6 9" id="KW-1133">Transmembrane helix</keyword>
<dbReference type="SUPFAM" id="SSF56317">
    <property type="entry name" value="Carbon-nitrogen hydrolase"/>
    <property type="match status" value="1"/>
</dbReference>
<dbReference type="InterPro" id="IPR045378">
    <property type="entry name" value="LNT_N"/>
</dbReference>
<dbReference type="GO" id="GO:0016410">
    <property type="term" value="F:N-acyltransferase activity"/>
    <property type="evidence" value="ECO:0007669"/>
    <property type="project" value="UniProtKB-UniRule"/>
</dbReference>
<evidence type="ECO:0000256" key="9">
    <source>
        <dbReference type="HAMAP-Rule" id="MF_01148"/>
    </source>
</evidence>
<evidence type="ECO:0000256" key="1">
    <source>
        <dbReference type="ARBA" id="ARBA00004651"/>
    </source>
</evidence>
<name>A0A1G9UTU3_9BACT</name>
<evidence type="ECO:0000256" key="5">
    <source>
        <dbReference type="ARBA" id="ARBA00022692"/>
    </source>
</evidence>
<accession>A0A1G9UTU3</accession>
<keyword evidence="7 9" id="KW-0472">Membrane</keyword>
<evidence type="ECO:0000313" key="12">
    <source>
        <dbReference type="Proteomes" id="UP000182146"/>
    </source>
</evidence>
<evidence type="ECO:0000256" key="6">
    <source>
        <dbReference type="ARBA" id="ARBA00022989"/>
    </source>
</evidence>
<dbReference type="PROSITE" id="PS50263">
    <property type="entry name" value="CN_HYDROLASE"/>
    <property type="match status" value="1"/>
</dbReference>
<dbReference type="PANTHER" id="PTHR38686">
    <property type="entry name" value="APOLIPOPROTEIN N-ACYLTRANSFERASE"/>
    <property type="match status" value="1"/>
</dbReference>
<evidence type="ECO:0000256" key="7">
    <source>
        <dbReference type="ARBA" id="ARBA00023136"/>
    </source>
</evidence>
<dbReference type="NCBIfam" id="TIGR00546">
    <property type="entry name" value="lnt"/>
    <property type="match status" value="1"/>
</dbReference>
<evidence type="ECO:0000313" key="11">
    <source>
        <dbReference type="EMBL" id="SDM63330.1"/>
    </source>
</evidence>
<feature type="transmembrane region" description="Helical" evidence="9">
    <location>
        <begin position="191"/>
        <end position="211"/>
    </location>
</feature>
<comment type="caution">
    <text evidence="9">Lacks conserved residue(s) required for the propagation of feature annotation.</text>
</comment>
<comment type="catalytic activity">
    <reaction evidence="9">
        <text>N-terminal S-1,2-diacyl-sn-glyceryl-L-cysteinyl-[lipoprotein] + a glycerophospholipid = N-acyl-S-1,2-diacyl-sn-glyceryl-L-cysteinyl-[lipoprotein] + a 2-acyl-sn-glycero-3-phospholipid + H(+)</text>
        <dbReference type="Rhea" id="RHEA:48228"/>
        <dbReference type="Rhea" id="RHEA-COMP:14681"/>
        <dbReference type="Rhea" id="RHEA-COMP:14684"/>
        <dbReference type="ChEBI" id="CHEBI:15378"/>
        <dbReference type="ChEBI" id="CHEBI:136912"/>
        <dbReference type="ChEBI" id="CHEBI:140656"/>
        <dbReference type="ChEBI" id="CHEBI:140657"/>
        <dbReference type="ChEBI" id="CHEBI:140660"/>
        <dbReference type="EC" id="2.3.1.269"/>
    </reaction>
</comment>
<keyword evidence="3 9" id="KW-1003">Cell membrane</keyword>
<keyword evidence="5 9" id="KW-0812">Transmembrane</keyword>
<evidence type="ECO:0000259" key="10">
    <source>
        <dbReference type="PROSITE" id="PS50263"/>
    </source>
</evidence>
<evidence type="ECO:0000256" key="2">
    <source>
        <dbReference type="ARBA" id="ARBA00010065"/>
    </source>
</evidence>
<comment type="pathway">
    <text evidence="9">Protein modification; lipoprotein biosynthesis (N-acyl transfer).</text>
</comment>
<proteinExistence type="inferred from homology"/>
<keyword evidence="4 9" id="KW-0808">Transferase</keyword>
<feature type="transmembrane region" description="Helical" evidence="9">
    <location>
        <begin position="49"/>
        <end position="68"/>
    </location>
</feature>
<dbReference type="Proteomes" id="UP000182146">
    <property type="component" value="Unassembled WGS sequence"/>
</dbReference>
<dbReference type="InterPro" id="IPR004563">
    <property type="entry name" value="Apolipo_AcylTrfase"/>
</dbReference>
<feature type="transmembrane region" description="Helical" evidence="9">
    <location>
        <begin position="158"/>
        <end position="179"/>
    </location>
</feature>
<dbReference type="AlphaFoldDB" id="A0A1G9UTU3"/>